<dbReference type="InterPro" id="IPR051402">
    <property type="entry name" value="KPR-Related"/>
</dbReference>
<dbReference type="Pfam" id="PF08546">
    <property type="entry name" value="ApbA_C"/>
    <property type="match status" value="1"/>
</dbReference>
<protein>
    <recommendedName>
        <fullName evidence="5">2-dehydropantoate 2-reductase</fullName>
        <ecNumber evidence="4">1.1.1.169</ecNumber>
    </recommendedName>
    <alternativeName>
        <fullName evidence="9">Ketopantoate reductase</fullName>
    </alternativeName>
</protein>
<dbReference type="InterPro" id="IPR008927">
    <property type="entry name" value="6-PGluconate_DH-like_C_sf"/>
</dbReference>
<evidence type="ECO:0000256" key="9">
    <source>
        <dbReference type="ARBA" id="ARBA00032024"/>
    </source>
</evidence>
<dbReference type="InterPro" id="IPR036291">
    <property type="entry name" value="NAD(P)-bd_dom_sf"/>
</dbReference>
<dbReference type="GO" id="GO:0008677">
    <property type="term" value="F:2-dehydropantoate 2-reductase activity"/>
    <property type="evidence" value="ECO:0007669"/>
    <property type="project" value="UniProtKB-EC"/>
</dbReference>
<dbReference type="NCBIfam" id="NF005089">
    <property type="entry name" value="PRK06522.1-4"/>
    <property type="match status" value="1"/>
</dbReference>
<dbReference type="AlphaFoldDB" id="A0A1M6SY77"/>
<evidence type="ECO:0000259" key="12">
    <source>
        <dbReference type="Pfam" id="PF08546"/>
    </source>
</evidence>
<evidence type="ECO:0000256" key="2">
    <source>
        <dbReference type="ARBA" id="ARBA00004994"/>
    </source>
</evidence>
<evidence type="ECO:0000256" key="6">
    <source>
        <dbReference type="ARBA" id="ARBA00022655"/>
    </source>
</evidence>
<evidence type="ECO:0000256" key="10">
    <source>
        <dbReference type="ARBA" id="ARBA00048793"/>
    </source>
</evidence>
<dbReference type="EMBL" id="LT670844">
    <property type="protein sequence ID" value="SHK49664.1"/>
    <property type="molecule type" value="Genomic_DNA"/>
</dbReference>
<feature type="domain" description="Ketopantoate reductase C-terminal" evidence="12">
    <location>
        <begin position="200"/>
        <end position="312"/>
    </location>
</feature>
<keyword evidence="6" id="KW-0566">Pantothenate biosynthesis</keyword>
<dbReference type="Gene3D" id="1.10.1040.10">
    <property type="entry name" value="N-(1-d-carboxylethyl)-l-norvaline Dehydrogenase, domain 2"/>
    <property type="match status" value="1"/>
</dbReference>
<evidence type="ECO:0000313" key="13">
    <source>
        <dbReference type="EMBL" id="SHK49664.1"/>
    </source>
</evidence>
<dbReference type="PANTHER" id="PTHR21708:SF45">
    <property type="entry name" value="2-DEHYDROPANTOATE 2-REDUCTASE"/>
    <property type="match status" value="1"/>
</dbReference>
<dbReference type="Pfam" id="PF02558">
    <property type="entry name" value="ApbA"/>
    <property type="match status" value="1"/>
</dbReference>
<proteinExistence type="inferred from homology"/>
<evidence type="ECO:0000313" key="14">
    <source>
        <dbReference type="Proteomes" id="UP000189935"/>
    </source>
</evidence>
<gene>
    <name evidence="13" type="ORF">SAMN05444159_3403</name>
</gene>
<dbReference type="SUPFAM" id="SSF51735">
    <property type="entry name" value="NAD(P)-binding Rossmann-fold domains"/>
    <property type="match status" value="1"/>
</dbReference>
<keyword evidence="8" id="KW-0560">Oxidoreductase</keyword>
<evidence type="ECO:0000256" key="3">
    <source>
        <dbReference type="ARBA" id="ARBA00007870"/>
    </source>
</evidence>
<evidence type="ECO:0000256" key="8">
    <source>
        <dbReference type="ARBA" id="ARBA00023002"/>
    </source>
</evidence>
<dbReference type="GO" id="GO:0015940">
    <property type="term" value="P:pantothenate biosynthetic process"/>
    <property type="evidence" value="ECO:0007669"/>
    <property type="project" value="UniProtKB-UniPathway"/>
</dbReference>
<dbReference type="PANTHER" id="PTHR21708">
    <property type="entry name" value="PROBABLE 2-DEHYDROPANTOATE 2-REDUCTASE"/>
    <property type="match status" value="1"/>
</dbReference>
<reference evidence="13 14" key="1">
    <citation type="submission" date="2016-11" db="EMBL/GenBank/DDBJ databases">
        <authorList>
            <person name="Jaros S."/>
            <person name="Januszkiewicz K."/>
            <person name="Wedrychowicz H."/>
        </authorList>
    </citation>
    <scope>NUCLEOTIDE SEQUENCE [LARGE SCALE GENOMIC DNA]</scope>
    <source>
        <strain evidence="13 14">GAS499</strain>
    </source>
</reference>
<evidence type="ECO:0000256" key="1">
    <source>
        <dbReference type="ARBA" id="ARBA00002919"/>
    </source>
</evidence>
<organism evidence="13 14">
    <name type="scientific">Bradyrhizobium lablabi</name>
    <dbReference type="NCBI Taxonomy" id="722472"/>
    <lineage>
        <taxon>Bacteria</taxon>
        <taxon>Pseudomonadati</taxon>
        <taxon>Pseudomonadota</taxon>
        <taxon>Alphaproteobacteria</taxon>
        <taxon>Hyphomicrobiales</taxon>
        <taxon>Nitrobacteraceae</taxon>
        <taxon>Bradyrhizobium</taxon>
    </lineage>
</organism>
<evidence type="ECO:0000256" key="4">
    <source>
        <dbReference type="ARBA" id="ARBA00013014"/>
    </source>
</evidence>
<evidence type="ECO:0000256" key="7">
    <source>
        <dbReference type="ARBA" id="ARBA00022857"/>
    </source>
</evidence>
<dbReference type="Gene3D" id="3.40.50.720">
    <property type="entry name" value="NAD(P)-binding Rossmann-like Domain"/>
    <property type="match status" value="1"/>
</dbReference>
<dbReference type="InterPro" id="IPR013752">
    <property type="entry name" value="KPA_reductase"/>
</dbReference>
<dbReference type="OrthoDB" id="9796561at2"/>
<dbReference type="RefSeq" id="WP_079539585.1">
    <property type="nucleotide sequence ID" value="NZ_LT670844.1"/>
</dbReference>
<keyword evidence="7" id="KW-0521">NADP</keyword>
<dbReference type="UniPathway" id="UPA00028">
    <property type="reaction ID" value="UER00004"/>
</dbReference>
<evidence type="ECO:0000259" key="11">
    <source>
        <dbReference type="Pfam" id="PF02558"/>
    </source>
</evidence>
<comment type="pathway">
    <text evidence="2">Cofactor biosynthesis; (R)-pantothenate biosynthesis; (R)-pantoate from 3-methyl-2-oxobutanoate: step 2/2.</text>
</comment>
<dbReference type="EC" id="1.1.1.169" evidence="4"/>
<sequence>MRICIFGAGAVGSHFAVRLALAGHEVSCVMRGPHLEAVKAKGLTLRVGSSEFPARVNASDDPAALGRQDLVISTLKANALGDLVAGLPPLLRDDTAIVFAQNGIPWWYDIALSPDHPPPPDLAFLDPGGRLRATVSRERIIGGVIFSANEVVEPGIVVNLSPERNMLLVGECDDAPSARIERVRAVLKEASIQSGEVTRIRRAIWSKLMTNMSMSVLCLITGQTARAARADPALRDVVPRLLDEAQAIGQSCYADVERVTRSGPAPDHKPSLLQDYERGRPMEIDTLVRAPAAFAKAAGLSTPMLDLLAGLAVQKAGDKGLYQG</sequence>
<dbReference type="Proteomes" id="UP000189935">
    <property type="component" value="Chromosome I"/>
</dbReference>
<comment type="function">
    <text evidence="1">Catalyzes the NADPH-dependent reduction of ketopantoate into pantoic acid.</text>
</comment>
<comment type="catalytic activity">
    <reaction evidence="10">
        <text>(R)-pantoate + NADP(+) = 2-dehydropantoate + NADPH + H(+)</text>
        <dbReference type="Rhea" id="RHEA:16233"/>
        <dbReference type="ChEBI" id="CHEBI:11561"/>
        <dbReference type="ChEBI" id="CHEBI:15378"/>
        <dbReference type="ChEBI" id="CHEBI:15980"/>
        <dbReference type="ChEBI" id="CHEBI:57783"/>
        <dbReference type="ChEBI" id="CHEBI:58349"/>
        <dbReference type="EC" id="1.1.1.169"/>
    </reaction>
</comment>
<dbReference type="SUPFAM" id="SSF48179">
    <property type="entry name" value="6-phosphogluconate dehydrogenase C-terminal domain-like"/>
    <property type="match status" value="1"/>
</dbReference>
<evidence type="ECO:0000256" key="5">
    <source>
        <dbReference type="ARBA" id="ARBA00019465"/>
    </source>
</evidence>
<dbReference type="InterPro" id="IPR013332">
    <property type="entry name" value="KPR_N"/>
</dbReference>
<feature type="domain" description="Ketopantoate reductase N-terminal" evidence="11">
    <location>
        <begin position="3"/>
        <end position="104"/>
    </location>
</feature>
<dbReference type="GO" id="GO:0005737">
    <property type="term" value="C:cytoplasm"/>
    <property type="evidence" value="ECO:0007669"/>
    <property type="project" value="TreeGrafter"/>
</dbReference>
<dbReference type="FunFam" id="3.40.50.720:FF:000307">
    <property type="entry name" value="2-dehydropantoate 2-reductase"/>
    <property type="match status" value="1"/>
</dbReference>
<dbReference type="InterPro" id="IPR013328">
    <property type="entry name" value="6PGD_dom2"/>
</dbReference>
<name>A0A1M6SY77_9BRAD</name>
<accession>A0A1M6SY77</accession>
<comment type="similarity">
    <text evidence="3">Belongs to the ketopantoate reductase family.</text>
</comment>